<accession>I7MJZ4</accession>
<dbReference type="AlphaFoldDB" id="I7MJZ4"/>
<keyword evidence="1" id="KW-0175">Coiled coil</keyword>
<dbReference type="Proteomes" id="UP000009168">
    <property type="component" value="Unassembled WGS sequence"/>
</dbReference>
<dbReference type="EMBL" id="GG662212">
    <property type="protein sequence ID" value="EAS07682.2"/>
    <property type="molecule type" value="Genomic_DNA"/>
</dbReference>
<feature type="coiled-coil region" evidence="1">
    <location>
        <begin position="262"/>
        <end position="289"/>
    </location>
</feature>
<dbReference type="GeneID" id="7829374"/>
<dbReference type="KEGG" id="tet:TTHERM_00497350"/>
<keyword evidence="3" id="KW-1185">Reference proteome</keyword>
<dbReference type="InParanoid" id="I7MJZ4"/>
<evidence type="ECO:0000313" key="2">
    <source>
        <dbReference type="EMBL" id="EAS07682.2"/>
    </source>
</evidence>
<dbReference type="RefSeq" id="XP_001027924.2">
    <property type="nucleotide sequence ID" value="XM_001027924.2"/>
</dbReference>
<organism evidence="2 3">
    <name type="scientific">Tetrahymena thermophila (strain SB210)</name>
    <dbReference type="NCBI Taxonomy" id="312017"/>
    <lineage>
        <taxon>Eukaryota</taxon>
        <taxon>Sar</taxon>
        <taxon>Alveolata</taxon>
        <taxon>Ciliophora</taxon>
        <taxon>Intramacronucleata</taxon>
        <taxon>Oligohymenophorea</taxon>
        <taxon>Hymenostomatida</taxon>
        <taxon>Tetrahymenina</taxon>
        <taxon>Tetrahymenidae</taxon>
        <taxon>Tetrahymena</taxon>
    </lineage>
</organism>
<protein>
    <submittedName>
        <fullName evidence="2">Uncharacterized protein</fullName>
    </submittedName>
</protein>
<sequence>MEYCEIHPDLQYIYILLNPSQNNLFKCAQCVIDEDIENTKQLILINKILQCDDKTMFMNWPPNDSCQKLQKIMNLINKNQDGNFKLIKSSIQDNFKQLKSDLIDILNKEENKLISIIDTNINYLIQFQNQYNILAEKEKFKSIVTHSLANRNSQFQNLSNFIHQKQQQLQEVSQNMFRIYPKALLEFDEYKLKQAFNLIKDQIQQQIKTLDELVFNLKEAPEVKINQYQKQLYSSQENQEFLQSNYTQNNSMEAILQIFNQKTNFQDLNQTLQTQIDDKNNEKKQTDKQNLLFDLQQVTDIFSDRSSKNCKIQNQNYSFSSQENSNLKTDVTLNKNDQTNLILNGEISLLKSQKGGAETDLEIGQNEQGFPFVRYKLSGYDHSQCYLNKIIKYDKKYLIRVNIGINDPINDQFIIGLIKQTNVHKIYIHQEKVCFGNSQFSSTSAVQKGGLLQTQSNLIKQLEFEIQIQSGSFIVRDYPNYDYCNSLQNSTFLKDQSHQNTDWLLGFFFFSGFEQINNNIIVTYFAES</sequence>
<gene>
    <name evidence="2" type="ORF">TTHERM_00497350</name>
</gene>
<evidence type="ECO:0000256" key="1">
    <source>
        <dbReference type="SAM" id="Coils"/>
    </source>
</evidence>
<reference evidence="3" key="1">
    <citation type="journal article" date="2006" name="PLoS Biol.">
        <title>Macronuclear genome sequence of the ciliate Tetrahymena thermophila, a model eukaryote.</title>
        <authorList>
            <person name="Eisen J.A."/>
            <person name="Coyne R.S."/>
            <person name="Wu M."/>
            <person name="Wu D."/>
            <person name="Thiagarajan M."/>
            <person name="Wortman J.R."/>
            <person name="Badger J.H."/>
            <person name="Ren Q."/>
            <person name="Amedeo P."/>
            <person name="Jones K.M."/>
            <person name="Tallon L.J."/>
            <person name="Delcher A.L."/>
            <person name="Salzberg S.L."/>
            <person name="Silva J.C."/>
            <person name="Haas B.J."/>
            <person name="Majoros W.H."/>
            <person name="Farzad M."/>
            <person name="Carlton J.M."/>
            <person name="Smith R.K. Jr."/>
            <person name="Garg J."/>
            <person name="Pearlman R.E."/>
            <person name="Karrer K.M."/>
            <person name="Sun L."/>
            <person name="Manning G."/>
            <person name="Elde N.C."/>
            <person name="Turkewitz A.P."/>
            <person name="Asai D.J."/>
            <person name="Wilkes D.E."/>
            <person name="Wang Y."/>
            <person name="Cai H."/>
            <person name="Collins K."/>
            <person name="Stewart B.A."/>
            <person name="Lee S.R."/>
            <person name="Wilamowska K."/>
            <person name="Weinberg Z."/>
            <person name="Ruzzo W.L."/>
            <person name="Wloga D."/>
            <person name="Gaertig J."/>
            <person name="Frankel J."/>
            <person name="Tsao C.-C."/>
            <person name="Gorovsky M.A."/>
            <person name="Keeling P.J."/>
            <person name="Waller R.F."/>
            <person name="Patron N.J."/>
            <person name="Cherry J.M."/>
            <person name="Stover N.A."/>
            <person name="Krieger C.J."/>
            <person name="del Toro C."/>
            <person name="Ryder H.F."/>
            <person name="Williamson S.C."/>
            <person name="Barbeau R.A."/>
            <person name="Hamilton E.P."/>
            <person name="Orias E."/>
        </authorList>
    </citation>
    <scope>NUCLEOTIDE SEQUENCE [LARGE SCALE GENOMIC DNA]</scope>
    <source>
        <strain evidence="3">SB210</strain>
    </source>
</reference>
<name>I7MJZ4_TETTS</name>
<evidence type="ECO:0000313" key="3">
    <source>
        <dbReference type="Proteomes" id="UP000009168"/>
    </source>
</evidence>
<proteinExistence type="predicted"/>